<dbReference type="AlphaFoldDB" id="A0A0F9C4Q5"/>
<gene>
    <name evidence="1" type="ORF">LCGC14_2447350</name>
</gene>
<protein>
    <submittedName>
        <fullName evidence="1">Uncharacterized protein</fullName>
    </submittedName>
</protein>
<organism evidence="1">
    <name type="scientific">marine sediment metagenome</name>
    <dbReference type="NCBI Taxonomy" id="412755"/>
    <lineage>
        <taxon>unclassified sequences</taxon>
        <taxon>metagenomes</taxon>
        <taxon>ecological metagenomes</taxon>
    </lineage>
</organism>
<proteinExistence type="predicted"/>
<name>A0A0F9C4Q5_9ZZZZ</name>
<evidence type="ECO:0000313" key="1">
    <source>
        <dbReference type="EMBL" id="KKL21247.1"/>
    </source>
</evidence>
<sequence>MDISFDVDDIVKVTGIVVVVVSVARALIDFGLAAL</sequence>
<accession>A0A0F9C4Q5</accession>
<reference evidence="1" key="1">
    <citation type="journal article" date="2015" name="Nature">
        <title>Complex archaea that bridge the gap between prokaryotes and eukaryotes.</title>
        <authorList>
            <person name="Spang A."/>
            <person name="Saw J.H."/>
            <person name="Jorgensen S.L."/>
            <person name="Zaremba-Niedzwiedzka K."/>
            <person name="Martijn J."/>
            <person name="Lind A.E."/>
            <person name="van Eijk R."/>
            <person name="Schleper C."/>
            <person name="Guy L."/>
            <person name="Ettema T.J."/>
        </authorList>
    </citation>
    <scope>NUCLEOTIDE SEQUENCE</scope>
</reference>
<comment type="caution">
    <text evidence="1">The sequence shown here is derived from an EMBL/GenBank/DDBJ whole genome shotgun (WGS) entry which is preliminary data.</text>
</comment>
<dbReference type="EMBL" id="LAZR01037804">
    <property type="protein sequence ID" value="KKL21247.1"/>
    <property type="molecule type" value="Genomic_DNA"/>
</dbReference>